<protein>
    <submittedName>
        <fullName evidence="1">Sel1-like repeat protein</fullName>
    </submittedName>
</protein>
<reference evidence="1 2" key="1">
    <citation type="submission" date="2016-05" db="EMBL/GenBank/DDBJ databases">
        <title>Single-cell genome of chain-forming Candidatus Thiomargarita nelsonii and comparison to other large sulfur-oxidizing bacteria.</title>
        <authorList>
            <person name="Winkel M."/>
            <person name="Salman V."/>
            <person name="Woyke T."/>
            <person name="Schulz-Vogt H."/>
            <person name="Richter M."/>
            <person name="Flood B."/>
            <person name="Bailey J."/>
            <person name="Amann R."/>
            <person name="Mussmann M."/>
        </authorList>
    </citation>
    <scope>NUCLEOTIDE SEQUENCE [LARGE SCALE GENOMIC DNA]</scope>
    <source>
        <strain evidence="1 2">THI036</strain>
    </source>
</reference>
<evidence type="ECO:0000313" key="1">
    <source>
        <dbReference type="EMBL" id="OAD20209.1"/>
    </source>
</evidence>
<dbReference type="Pfam" id="PF14433">
    <property type="entry name" value="SUKH-3"/>
    <property type="match status" value="1"/>
</dbReference>
<proteinExistence type="predicted"/>
<gene>
    <name evidence="1" type="ORF">THIOM_004106</name>
</gene>
<dbReference type="AlphaFoldDB" id="A0A0A6NYZ8"/>
<evidence type="ECO:0000313" key="2">
    <source>
        <dbReference type="Proteomes" id="UP000076962"/>
    </source>
</evidence>
<name>A0A0A6NYZ8_9GAMM</name>
<keyword evidence="2" id="KW-1185">Reference proteome</keyword>
<accession>A0A0A6NYZ8</accession>
<dbReference type="EMBL" id="LUTY01002517">
    <property type="protein sequence ID" value="OAD20209.1"/>
    <property type="molecule type" value="Genomic_DNA"/>
</dbReference>
<comment type="caution">
    <text evidence="1">The sequence shown here is derived from an EMBL/GenBank/DDBJ whole genome shotgun (WGS) entry which is preliminary data.</text>
</comment>
<organism evidence="1 2">
    <name type="scientific">Candidatus Thiomargarita nelsonii</name>
    <dbReference type="NCBI Taxonomy" id="1003181"/>
    <lineage>
        <taxon>Bacteria</taxon>
        <taxon>Pseudomonadati</taxon>
        <taxon>Pseudomonadota</taxon>
        <taxon>Gammaproteobacteria</taxon>
        <taxon>Thiotrichales</taxon>
        <taxon>Thiotrichaceae</taxon>
        <taxon>Thiomargarita</taxon>
    </lineage>
</organism>
<sequence length="307" mass="36052">MYAFSKQTLDSLRHAGWYEGRECEQFDEYKRILTQEEFELSDTIEQFLKSFGGLLVKPPHTYKLCKVRLERMRYIESPNKTSRGKKMTNQTNQEMLSFLTHSLNNILGSAPTKLRHTIRSLSAEYEKNTTQYTEINSLNSLLTTFYMVDNLIQTVKQYMTKKEVFQSSWHQDNQGEGRIDFVIAFALRQTLSRILFQSSVAKLKKLLPYTDIKKLRHSFIDEIIALELTPNNAEKVFAWIKQHFDIFVFDLESAKDIHFSRDKFVQTSPSRQSKPKHAQLCRHNSRRALAMMSERVESPVKRDSNRC</sequence>
<dbReference type="InterPro" id="IPR025850">
    <property type="entry name" value="SUKH-3"/>
</dbReference>
<dbReference type="Proteomes" id="UP000076962">
    <property type="component" value="Unassembled WGS sequence"/>
</dbReference>